<dbReference type="Proteomes" id="UP000195141">
    <property type="component" value="Chromosome"/>
</dbReference>
<dbReference type="InterPro" id="IPR027994">
    <property type="entry name" value="WxL_dom"/>
</dbReference>
<evidence type="ECO:0000313" key="6">
    <source>
        <dbReference type="Proteomes" id="UP000195141"/>
    </source>
</evidence>
<feature type="domain" description="WxL" evidence="3">
    <location>
        <begin position="28"/>
        <end position="267"/>
    </location>
</feature>
<reference evidence="5" key="3">
    <citation type="submission" date="2024-03" db="EMBL/GenBank/DDBJ databases">
        <title>The Genome Sequence of Enterococcus sp. DIV0242b.</title>
        <authorList>
            <consortium name="The Broad Institute Genomics Platform"/>
            <consortium name="The Broad Institute Microbial Omics Core"/>
            <consortium name="The Broad Institute Genomic Center for Infectious Diseases"/>
            <person name="Earl A."/>
            <person name="Manson A."/>
            <person name="Gilmore M."/>
            <person name="Schwartman J."/>
            <person name="Shea T."/>
            <person name="Abouelleil A."/>
            <person name="Cao P."/>
            <person name="Chapman S."/>
            <person name="Cusick C."/>
            <person name="Young S."/>
            <person name="Neafsey D."/>
            <person name="Nusbaum C."/>
            <person name="Birren B."/>
        </authorList>
    </citation>
    <scope>NUCLEOTIDE SEQUENCE</scope>
    <source>
        <strain evidence="5">9E7_DIV0242</strain>
    </source>
</reference>
<evidence type="ECO:0000313" key="5">
    <source>
        <dbReference type="EMBL" id="WYJ91280.1"/>
    </source>
</evidence>
<feature type="chain" id="PRO_5013009457" description="WxL domain-containing protein" evidence="2">
    <location>
        <begin position="27"/>
        <end position="267"/>
    </location>
</feature>
<feature type="signal peptide" evidence="2">
    <location>
        <begin position="1"/>
        <end position="26"/>
    </location>
</feature>
<dbReference type="OrthoDB" id="2339326at2"/>
<gene>
    <name evidence="4" type="ORF">A5888_001805</name>
    <name evidence="5" type="ORF">A5888_003048</name>
</gene>
<dbReference type="EMBL" id="NGMM01000002">
    <property type="protein sequence ID" value="OTP17667.1"/>
    <property type="molecule type" value="Genomic_DNA"/>
</dbReference>
<evidence type="ECO:0000259" key="3">
    <source>
        <dbReference type="Pfam" id="PF13731"/>
    </source>
</evidence>
<sequence>MKIRVFGIGTLCALGLAFWTAIPALAVESTATGNGHVSFFGDYTEVGIIDPEHPETDADPGESPSTTGDLRIDFVPQLNFTGENKISDKDSVYPANAQLFHDETEARGNFIQISDYRGAALGWALQLRQETQFQNTQTANSQLDGAVLSFDKSWTSSRQTGMAAPIVSKEVIQLSSIGETYTLAEANPGAGIGTWAISFGASSDNPAGLEGTLSPRAKRDGSDLLDEAYGNKQVHANSAVTLSVPGGTKKDSVAYTTVLTWLLAELP</sequence>
<organism evidence="4">
    <name type="scientific">Candidatus Enterococcus clewellii</name>
    <dbReference type="NCBI Taxonomy" id="1834193"/>
    <lineage>
        <taxon>Bacteria</taxon>
        <taxon>Bacillati</taxon>
        <taxon>Bacillota</taxon>
        <taxon>Bacilli</taxon>
        <taxon>Lactobacillales</taxon>
        <taxon>Enterococcaceae</taxon>
        <taxon>Enterococcus</taxon>
    </lineage>
</organism>
<feature type="region of interest" description="Disordered" evidence="1">
    <location>
        <begin position="49"/>
        <end position="68"/>
    </location>
</feature>
<keyword evidence="2" id="KW-0732">Signal</keyword>
<dbReference type="Pfam" id="PF13731">
    <property type="entry name" value="WxL"/>
    <property type="match status" value="1"/>
</dbReference>
<keyword evidence="6" id="KW-1185">Reference proteome</keyword>
<reference evidence="5" key="2">
    <citation type="submission" date="2017-05" db="EMBL/GenBank/DDBJ databases">
        <authorList>
            <consortium name="The Broad Institute Genomics Platform"/>
            <consortium name="The Broad Institute Genomic Center for Infectious Diseases"/>
            <person name="Earl A."/>
            <person name="Manson A."/>
            <person name="Schwartman J."/>
            <person name="Gilmore M."/>
            <person name="Abouelleil A."/>
            <person name="Cao P."/>
            <person name="Chapman S."/>
            <person name="Cusick C."/>
            <person name="Shea T."/>
            <person name="Young S."/>
            <person name="Neafsey D."/>
            <person name="Nusbaum C."/>
            <person name="Birren B."/>
        </authorList>
    </citation>
    <scope>NUCLEOTIDE SEQUENCE</scope>
    <source>
        <strain evidence="5">9E7_DIV0242</strain>
    </source>
</reference>
<dbReference type="EMBL" id="CP147247">
    <property type="protein sequence ID" value="WYJ91280.1"/>
    <property type="molecule type" value="Genomic_DNA"/>
</dbReference>
<accession>A0A242K9C9</accession>
<proteinExistence type="predicted"/>
<dbReference type="AlphaFoldDB" id="A0A242K9C9"/>
<name>A0A242K9C9_9ENTE</name>
<dbReference type="RefSeq" id="WP_086348861.1">
    <property type="nucleotide sequence ID" value="NZ_CP147247.1"/>
</dbReference>
<reference evidence="4" key="1">
    <citation type="submission" date="2017-05" db="EMBL/GenBank/DDBJ databases">
        <title>The Genome Sequence of Enterococcus sp. 9E7_DIV0242.</title>
        <authorList>
            <consortium name="The Broad Institute Genomics Platform"/>
            <consortium name="The Broad Institute Genomic Center for Infectious Diseases"/>
            <person name="Earl A."/>
            <person name="Manson A."/>
            <person name="Schwartman J."/>
            <person name="Gilmore M."/>
            <person name="Abouelleil A."/>
            <person name="Cao P."/>
            <person name="Chapman S."/>
            <person name="Cusick C."/>
            <person name="Shea T."/>
            <person name="Young S."/>
            <person name="Neafsey D."/>
            <person name="Nusbaum C."/>
            <person name="Birren B."/>
        </authorList>
    </citation>
    <scope>NUCLEOTIDE SEQUENCE [LARGE SCALE GENOMIC DNA]</scope>
    <source>
        <strain evidence="4">9E7_DIV0242</strain>
    </source>
</reference>
<evidence type="ECO:0000256" key="1">
    <source>
        <dbReference type="SAM" id="MobiDB-lite"/>
    </source>
</evidence>
<evidence type="ECO:0000313" key="4">
    <source>
        <dbReference type="EMBL" id="OTP17667.1"/>
    </source>
</evidence>
<protein>
    <recommendedName>
        <fullName evidence="3">WxL domain-containing protein</fullName>
    </recommendedName>
</protein>
<evidence type="ECO:0000256" key="2">
    <source>
        <dbReference type="SAM" id="SignalP"/>
    </source>
</evidence>